<dbReference type="Pfam" id="PF13855">
    <property type="entry name" value="LRR_8"/>
    <property type="match status" value="1"/>
</dbReference>
<keyword evidence="2" id="KW-0433">Leucine-rich repeat</keyword>
<dbReference type="Pfam" id="PF09479">
    <property type="entry name" value="Flg_new"/>
    <property type="match status" value="1"/>
</dbReference>
<name>A0ABN6SKM7_9BIFI</name>
<proteinExistence type="predicted"/>
<dbReference type="PANTHER" id="PTHR46652:SF3">
    <property type="entry name" value="LEUCINE-RICH REPEAT-CONTAINING PROTEIN 9"/>
    <property type="match status" value="1"/>
</dbReference>
<dbReference type="Proteomes" id="UP001321748">
    <property type="component" value="Chromosome"/>
</dbReference>
<comment type="subcellular location">
    <subcellularLocation>
        <location evidence="1">Cell envelope</location>
    </subcellularLocation>
</comment>
<dbReference type="Gene3D" id="2.60.40.4270">
    <property type="entry name" value="Listeria-Bacteroides repeat domain"/>
    <property type="match status" value="1"/>
</dbReference>
<dbReference type="InterPro" id="IPR001611">
    <property type="entry name" value="Leu-rich_rpt"/>
</dbReference>
<dbReference type="EMBL" id="AP026800">
    <property type="protein sequence ID" value="BDR55265.1"/>
    <property type="molecule type" value="Genomic_DNA"/>
</dbReference>
<dbReference type="InterPro" id="IPR013378">
    <property type="entry name" value="InlB-like_B-rpt"/>
</dbReference>
<accession>A0ABN6SKM7</accession>
<dbReference type="InterPro" id="IPR032675">
    <property type="entry name" value="LRR_dom_sf"/>
</dbReference>
<evidence type="ECO:0000313" key="6">
    <source>
        <dbReference type="Proteomes" id="UP001321748"/>
    </source>
</evidence>
<evidence type="ECO:0000256" key="3">
    <source>
        <dbReference type="ARBA" id="ARBA00022737"/>
    </source>
</evidence>
<dbReference type="SUPFAM" id="SSF52058">
    <property type="entry name" value="L domain-like"/>
    <property type="match status" value="3"/>
</dbReference>
<feature type="region of interest" description="Disordered" evidence="4">
    <location>
        <begin position="615"/>
        <end position="644"/>
    </location>
</feature>
<gene>
    <name evidence="5" type="ORF">KIMH_13760</name>
</gene>
<evidence type="ECO:0000256" key="1">
    <source>
        <dbReference type="ARBA" id="ARBA00004196"/>
    </source>
</evidence>
<keyword evidence="3" id="KW-0677">Repeat</keyword>
<dbReference type="PANTHER" id="PTHR46652">
    <property type="entry name" value="LEUCINE-RICH REPEAT AND IQ DOMAIN-CONTAINING PROTEIN 1-RELATED"/>
    <property type="match status" value="1"/>
</dbReference>
<protein>
    <submittedName>
        <fullName evidence="5">Uncharacterized protein</fullName>
    </submittedName>
</protein>
<dbReference type="InterPro" id="IPR042229">
    <property type="entry name" value="Listeria/Bacterioides_rpt_sf"/>
</dbReference>
<dbReference type="InterPro" id="IPR050836">
    <property type="entry name" value="SDS22/Internalin_LRR"/>
</dbReference>
<dbReference type="PROSITE" id="PS51450">
    <property type="entry name" value="LRR"/>
    <property type="match status" value="3"/>
</dbReference>
<feature type="compositionally biased region" description="Polar residues" evidence="4">
    <location>
        <begin position="635"/>
        <end position="644"/>
    </location>
</feature>
<keyword evidence="6" id="KW-1185">Reference proteome</keyword>
<evidence type="ECO:0000313" key="5">
    <source>
        <dbReference type="EMBL" id="BDR55265.1"/>
    </source>
</evidence>
<evidence type="ECO:0000256" key="4">
    <source>
        <dbReference type="SAM" id="MobiDB-lite"/>
    </source>
</evidence>
<evidence type="ECO:0000256" key="2">
    <source>
        <dbReference type="ARBA" id="ARBA00022614"/>
    </source>
</evidence>
<reference evidence="5 6" key="1">
    <citation type="journal article" date="2023" name="Microbiol. Spectr.">
        <title>Symbiosis of Carpenter Bees with Uncharacterized Lactic Acid Bacteria Showing NAD Auxotrophy.</title>
        <authorList>
            <person name="Kawasaki S."/>
            <person name="Ozawa K."/>
            <person name="Mori T."/>
            <person name="Yamamoto A."/>
            <person name="Ito M."/>
            <person name="Ohkuma M."/>
            <person name="Sakamoto M."/>
            <person name="Matsutani M."/>
        </authorList>
    </citation>
    <scope>NUCLEOTIDE SEQUENCE [LARGE SCALE GENOMIC DNA]</scope>
    <source>
        <strain evidence="5 6">KimH</strain>
    </source>
</reference>
<dbReference type="Gene3D" id="3.80.10.10">
    <property type="entry name" value="Ribonuclease Inhibitor"/>
    <property type="match status" value="4"/>
</dbReference>
<sequence>MEFRSSAITDLNGIQHLTQLTRLDLWNDPNARGEILVYNNKLTDVTPLAALSNLTYLDLRTTGIANLNGLQNLTNLTDLLLGNISHMRPSPLAFSDISPLAALTNLKSLDLSVTTEDTYILDTPSRISDLSPLSNMPRLRTLKLVGLELTDASFDQLASYPNLANLTAITLGGYKTGNIPSNLNPIRKLTKLQDITLLNWSMTDLSPITSITGLTQLSITNLGTTRANTFEQLTPLSGLTSLTSLSIINEYDKDESTSADIQSPITDIRPLRNLTNLQSLTLDGHKISDISPLSGLTSLGFLNLGHNGPGNRISDITPLSNLNNLMELYLCNNQISDIHALSSIPRMRMLDLSNNLPNRMHSRPEFNPNLPHNQIVDISPLASNPSLTQLWASDNHIQDVTPLGSMNQIGLVWLENNQISDLSPIQHSSSIYGLFLAGNRLTDSQVGIIAQMPFASHQGGINQVSLGDDITDISPLIGTYIMSLTLQGSHLDADKLTSTISSLSTLSGLYTLRLRNNGFTNEQFRQIMGQTNFGPMSYFAVTGSHVTDITPVMDNAASLNRMNQMDLSGNEIQDITPLTKNLGALTSITNLDISNQNVRLPAKPDFDPNNPMRLGPATIDSTATPKRYAPIDPTKPSTPAGSSYDANTATVTWPATLPGDYAYSFNYEDRLPHGDFKFSGTIAQEVPGITVSFDPDGGSPRPADQYLHIGEKIGMPSGPHKPGFVLGGWTDSGTGSMWDFANDTVSANITLKAYWTTPMNLPSAGSIPLARLSGLTILLSSGGALALYTHIPRRSRGKHLSSKQ</sequence>
<organism evidence="5 6">
    <name type="scientific">Bombiscardovia apis</name>
    <dbReference type="NCBI Taxonomy" id="2932182"/>
    <lineage>
        <taxon>Bacteria</taxon>
        <taxon>Bacillati</taxon>
        <taxon>Actinomycetota</taxon>
        <taxon>Actinomycetes</taxon>
        <taxon>Bifidobacteriales</taxon>
        <taxon>Bifidobacteriaceae</taxon>
        <taxon>Bombiscardovia</taxon>
    </lineage>
</organism>